<dbReference type="HAMAP" id="MF_00972">
    <property type="entry name" value="tRNA_aden_deaminase"/>
    <property type="match status" value="1"/>
</dbReference>
<keyword evidence="3 8" id="KW-0819">tRNA processing</keyword>
<comment type="subunit">
    <text evidence="2 8">Homodimer.</text>
</comment>
<comment type="caution">
    <text evidence="10">The sequence shown here is derived from an EMBL/GenBank/DDBJ whole genome shotgun (WGS) entry which is preliminary data.</text>
</comment>
<evidence type="ECO:0000313" key="10">
    <source>
        <dbReference type="EMBL" id="KAA0259442.1"/>
    </source>
</evidence>
<dbReference type="GO" id="GO:0052717">
    <property type="term" value="F:tRNA-specific adenosine-34 deaminase activity"/>
    <property type="evidence" value="ECO:0007669"/>
    <property type="project" value="UniProtKB-UniRule"/>
</dbReference>
<dbReference type="EC" id="3.5.4.33" evidence="8"/>
<dbReference type="InterPro" id="IPR016193">
    <property type="entry name" value="Cytidine_deaminase-like"/>
</dbReference>
<proteinExistence type="inferred from homology"/>
<dbReference type="Gene3D" id="3.40.140.10">
    <property type="entry name" value="Cytidine Deaminase, domain 2"/>
    <property type="match status" value="1"/>
</dbReference>
<evidence type="ECO:0000256" key="1">
    <source>
        <dbReference type="ARBA" id="ARBA00010669"/>
    </source>
</evidence>
<evidence type="ECO:0000256" key="7">
    <source>
        <dbReference type="ARBA" id="ARBA00048045"/>
    </source>
</evidence>
<dbReference type="PROSITE" id="PS00903">
    <property type="entry name" value="CYT_DCMP_DEAMINASES_1"/>
    <property type="match status" value="1"/>
</dbReference>
<comment type="similarity">
    <text evidence="1">Belongs to the cytidine and deoxycytidylate deaminase family. ADAT2 subfamily.</text>
</comment>
<dbReference type="AlphaFoldDB" id="A0A5A8F942"/>
<dbReference type="PROSITE" id="PS51747">
    <property type="entry name" value="CYT_DCMP_DEAMINASES_2"/>
    <property type="match status" value="1"/>
</dbReference>
<evidence type="ECO:0000256" key="3">
    <source>
        <dbReference type="ARBA" id="ARBA00022694"/>
    </source>
</evidence>
<comment type="cofactor">
    <cofactor evidence="8">
        <name>Zn(2+)</name>
        <dbReference type="ChEBI" id="CHEBI:29105"/>
    </cofactor>
    <text evidence="8">Binds 1 zinc ion per subunit.</text>
</comment>
<dbReference type="InterPro" id="IPR002125">
    <property type="entry name" value="CMP_dCMP_dom"/>
</dbReference>
<feature type="binding site" evidence="8">
    <location>
        <position position="57"/>
    </location>
    <ligand>
        <name>Zn(2+)</name>
        <dbReference type="ChEBI" id="CHEBI:29105"/>
        <note>catalytic</note>
    </ligand>
</feature>
<dbReference type="SUPFAM" id="SSF53927">
    <property type="entry name" value="Cytidine deaminase-like"/>
    <property type="match status" value="1"/>
</dbReference>
<evidence type="ECO:0000256" key="6">
    <source>
        <dbReference type="ARBA" id="ARBA00022833"/>
    </source>
</evidence>
<dbReference type="Pfam" id="PF14437">
    <property type="entry name" value="MafB19-deam"/>
    <property type="match status" value="1"/>
</dbReference>
<dbReference type="InterPro" id="IPR058535">
    <property type="entry name" value="MafB19-deam"/>
</dbReference>
<keyword evidence="4 8" id="KW-0479">Metal-binding</keyword>
<evidence type="ECO:0000313" key="11">
    <source>
        <dbReference type="Proteomes" id="UP000322876"/>
    </source>
</evidence>
<feature type="domain" description="CMP/dCMP-type deaminase" evidence="9">
    <location>
        <begin position="6"/>
        <end position="125"/>
    </location>
</feature>
<evidence type="ECO:0000256" key="8">
    <source>
        <dbReference type="HAMAP-Rule" id="MF_00972"/>
    </source>
</evidence>
<organism evidence="10 11">
    <name type="scientific">Deferribacter autotrophicus</name>
    <dbReference type="NCBI Taxonomy" id="500465"/>
    <lineage>
        <taxon>Bacteria</taxon>
        <taxon>Pseudomonadati</taxon>
        <taxon>Deferribacterota</taxon>
        <taxon>Deferribacteres</taxon>
        <taxon>Deferribacterales</taxon>
        <taxon>Deferribacteraceae</taxon>
        <taxon>Deferribacter</taxon>
    </lineage>
</organism>
<evidence type="ECO:0000256" key="2">
    <source>
        <dbReference type="ARBA" id="ARBA00011738"/>
    </source>
</evidence>
<dbReference type="CDD" id="cd01285">
    <property type="entry name" value="nucleoside_deaminase"/>
    <property type="match status" value="1"/>
</dbReference>
<evidence type="ECO:0000259" key="9">
    <source>
        <dbReference type="PROSITE" id="PS51747"/>
    </source>
</evidence>
<feature type="binding site" evidence="8">
    <location>
        <position position="90"/>
    </location>
    <ligand>
        <name>Zn(2+)</name>
        <dbReference type="ChEBI" id="CHEBI:29105"/>
        <note>catalytic</note>
    </ligand>
</feature>
<accession>A0A5A8F942</accession>
<evidence type="ECO:0000256" key="4">
    <source>
        <dbReference type="ARBA" id="ARBA00022723"/>
    </source>
</evidence>
<sequence>MNLFNNWDVYFMKKAISQALISYDNGDVPVGAVIVKDNEIISYGRNRKEEKRNALLHAEIEALNKAIKILGDWRLKGCKMYVTCEPCIMCVGALLHCRLDEIVFGVNEPKFGGVISNARLFDIPYNHKIRYKYGLLADEIKNIMQQFFKELRK</sequence>
<name>A0A5A8F942_9BACT</name>
<dbReference type="PANTHER" id="PTHR11079">
    <property type="entry name" value="CYTOSINE DEAMINASE FAMILY MEMBER"/>
    <property type="match status" value="1"/>
</dbReference>
<dbReference type="Proteomes" id="UP000322876">
    <property type="component" value="Unassembled WGS sequence"/>
</dbReference>
<evidence type="ECO:0000256" key="5">
    <source>
        <dbReference type="ARBA" id="ARBA00022801"/>
    </source>
</evidence>
<dbReference type="RefSeq" id="WP_149265262.1">
    <property type="nucleotide sequence ID" value="NZ_VFJB01000001.1"/>
</dbReference>
<feature type="binding site" evidence="8">
    <location>
        <position position="87"/>
    </location>
    <ligand>
        <name>Zn(2+)</name>
        <dbReference type="ChEBI" id="CHEBI:29105"/>
        <note>catalytic</note>
    </ligand>
</feature>
<protein>
    <recommendedName>
        <fullName evidence="8">tRNA-specific adenosine deaminase</fullName>
        <ecNumber evidence="8">3.5.4.33</ecNumber>
    </recommendedName>
</protein>
<feature type="active site" description="Proton donor" evidence="8">
    <location>
        <position position="59"/>
    </location>
</feature>
<dbReference type="GO" id="GO:0002100">
    <property type="term" value="P:tRNA wobble adenosine to inosine editing"/>
    <property type="evidence" value="ECO:0007669"/>
    <property type="project" value="UniProtKB-UniRule"/>
</dbReference>
<reference evidence="10 11" key="1">
    <citation type="submission" date="2019-06" db="EMBL/GenBank/DDBJ databases">
        <title>Genomic insights into carbon and energy metabolism of Deferribacter autotrophicus revealed new metabolic traits in the phylum Deferribacteres.</title>
        <authorList>
            <person name="Slobodkin A.I."/>
            <person name="Slobodkina G.B."/>
            <person name="Allioux M."/>
            <person name="Alain K."/>
            <person name="Jebbar M."/>
            <person name="Shadrin V."/>
            <person name="Kublanov I.V."/>
            <person name="Toshchakov S.V."/>
            <person name="Bonch-Osmolovskaya E.A."/>
        </authorList>
    </citation>
    <scope>NUCLEOTIDE SEQUENCE [LARGE SCALE GENOMIC DNA]</scope>
    <source>
        <strain evidence="10 11">SL50</strain>
    </source>
</reference>
<dbReference type="OrthoDB" id="9802676at2"/>
<keyword evidence="6 8" id="KW-0862">Zinc</keyword>
<comment type="function">
    <text evidence="8">Catalyzes the deamination of adenosine to inosine at the wobble position 34 of tRNA(Arg2).</text>
</comment>
<dbReference type="EMBL" id="VFJB01000001">
    <property type="protein sequence ID" value="KAA0259442.1"/>
    <property type="molecule type" value="Genomic_DNA"/>
</dbReference>
<dbReference type="PANTHER" id="PTHR11079:SF202">
    <property type="entry name" value="TRNA-SPECIFIC ADENOSINE DEAMINASE"/>
    <property type="match status" value="1"/>
</dbReference>
<dbReference type="InterPro" id="IPR028883">
    <property type="entry name" value="tRNA_aden_deaminase"/>
</dbReference>
<keyword evidence="5 8" id="KW-0378">Hydrolase</keyword>
<comment type="catalytic activity">
    <reaction evidence="7 8">
        <text>adenosine(34) in tRNA + H2O + H(+) = inosine(34) in tRNA + NH4(+)</text>
        <dbReference type="Rhea" id="RHEA:43168"/>
        <dbReference type="Rhea" id="RHEA-COMP:10373"/>
        <dbReference type="Rhea" id="RHEA-COMP:10374"/>
        <dbReference type="ChEBI" id="CHEBI:15377"/>
        <dbReference type="ChEBI" id="CHEBI:15378"/>
        <dbReference type="ChEBI" id="CHEBI:28938"/>
        <dbReference type="ChEBI" id="CHEBI:74411"/>
        <dbReference type="ChEBI" id="CHEBI:82852"/>
        <dbReference type="EC" id="3.5.4.33"/>
    </reaction>
</comment>
<dbReference type="InterPro" id="IPR016192">
    <property type="entry name" value="APOBEC/CMP_deaminase_Zn-bd"/>
</dbReference>
<dbReference type="GO" id="GO:0008270">
    <property type="term" value="F:zinc ion binding"/>
    <property type="evidence" value="ECO:0007669"/>
    <property type="project" value="UniProtKB-UniRule"/>
</dbReference>
<gene>
    <name evidence="8" type="primary">tadA</name>
    <name evidence="10" type="ORF">FHQ18_00765</name>
</gene>
<keyword evidence="11" id="KW-1185">Reference proteome</keyword>